<protein>
    <submittedName>
        <fullName evidence="1">Uncharacterized protein</fullName>
    </submittedName>
</protein>
<comment type="caution">
    <text evidence="1">The sequence shown here is derived from an EMBL/GenBank/DDBJ whole genome shotgun (WGS) entry which is preliminary data.</text>
</comment>
<dbReference type="EMBL" id="LUEZ02000050">
    <property type="protein sequence ID" value="RDB22427.1"/>
    <property type="molecule type" value="Genomic_DNA"/>
</dbReference>
<evidence type="ECO:0000313" key="1">
    <source>
        <dbReference type="EMBL" id="RDB22427.1"/>
    </source>
</evidence>
<proteinExistence type="predicted"/>
<dbReference type="OrthoDB" id="3027122at2759"/>
<name>A0A369JPE6_HYPMA</name>
<dbReference type="Proteomes" id="UP000076154">
    <property type="component" value="Unassembled WGS sequence"/>
</dbReference>
<accession>A0A369JPE6</accession>
<dbReference type="AlphaFoldDB" id="A0A369JPE6"/>
<gene>
    <name evidence="1" type="ORF">Hypma_010426</name>
</gene>
<evidence type="ECO:0000313" key="2">
    <source>
        <dbReference type="Proteomes" id="UP000076154"/>
    </source>
</evidence>
<sequence length="222" mass="25549">MKGRSDVDLCLPWPLRRSLEFDCQRLLLLVSYHQPAECLELLKMMPEKNTGIDELYRTKSQILITQPSGDWWLAQSSFLNIFVAKTRDFLAVFLNLEASKIASILRPLHAVMKIPKDDPTFFVDYDIHHALLAKQCFWFHEYVAIPRCGVHCHRHVNGSRSGSEILLLRLGYSSAAAESNSWRQNWTNGLQSHDRFHAELGFGYALENLRQACLICPVTYRA</sequence>
<reference evidence="1" key="1">
    <citation type="submission" date="2018-04" db="EMBL/GenBank/DDBJ databases">
        <title>Whole genome sequencing of Hypsizygus marmoreus.</title>
        <authorList>
            <person name="Choi I.-G."/>
            <person name="Min B."/>
            <person name="Kim J.-G."/>
            <person name="Kim S."/>
            <person name="Oh Y.-L."/>
            <person name="Kong W.-S."/>
            <person name="Park H."/>
            <person name="Jeong J."/>
            <person name="Song E.-S."/>
        </authorList>
    </citation>
    <scope>NUCLEOTIDE SEQUENCE [LARGE SCALE GENOMIC DNA]</scope>
    <source>
        <strain evidence="1">51987-8</strain>
    </source>
</reference>
<keyword evidence="2" id="KW-1185">Reference proteome</keyword>
<dbReference type="InParanoid" id="A0A369JPE6"/>
<organism evidence="1 2">
    <name type="scientific">Hypsizygus marmoreus</name>
    <name type="common">White beech mushroom</name>
    <name type="synonym">Agaricus marmoreus</name>
    <dbReference type="NCBI Taxonomy" id="39966"/>
    <lineage>
        <taxon>Eukaryota</taxon>
        <taxon>Fungi</taxon>
        <taxon>Dikarya</taxon>
        <taxon>Basidiomycota</taxon>
        <taxon>Agaricomycotina</taxon>
        <taxon>Agaricomycetes</taxon>
        <taxon>Agaricomycetidae</taxon>
        <taxon>Agaricales</taxon>
        <taxon>Tricholomatineae</taxon>
        <taxon>Lyophyllaceae</taxon>
        <taxon>Hypsizygus</taxon>
    </lineage>
</organism>